<name>A0ACB9CRZ9_CICIN</name>
<sequence>MFKLFPFVIISTLVLCHVVFRLLREIVSVGLQTFIDPLLLVRDMNKEVLTRSRERVKDGDRTLENKVEISLTHKLKSNGIGGAS</sequence>
<organism evidence="1 2">
    <name type="scientific">Cichorium intybus</name>
    <name type="common">Chicory</name>
    <dbReference type="NCBI Taxonomy" id="13427"/>
    <lineage>
        <taxon>Eukaryota</taxon>
        <taxon>Viridiplantae</taxon>
        <taxon>Streptophyta</taxon>
        <taxon>Embryophyta</taxon>
        <taxon>Tracheophyta</taxon>
        <taxon>Spermatophyta</taxon>
        <taxon>Magnoliopsida</taxon>
        <taxon>eudicotyledons</taxon>
        <taxon>Gunneridae</taxon>
        <taxon>Pentapetalae</taxon>
        <taxon>asterids</taxon>
        <taxon>campanulids</taxon>
        <taxon>Asterales</taxon>
        <taxon>Asteraceae</taxon>
        <taxon>Cichorioideae</taxon>
        <taxon>Cichorieae</taxon>
        <taxon>Cichoriinae</taxon>
        <taxon>Cichorium</taxon>
    </lineage>
</organism>
<dbReference type="EMBL" id="CM042013">
    <property type="protein sequence ID" value="KAI3736985.1"/>
    <property type="molecule type" value="Genomic_DNA"/>
</dbReference>
<evidence type="ECO:0000313" key="2">
    <source>
        <dbReference type="Proteomes" id="UP001055811"/>
    </source>
</evidence>
<evidence type="ECO:0000313" key="1">
    <source>
        <dbReference type="EMBL" id="KAI3736985.1"/>
    </source>
</evidence>
<reference evidence="1 2" key="2">
    <citation type="journal article" date="2022" name="Mol. Ecol. Resour.">
        <title>The genomes of chicory, endive, great burdock and yacon provide insights into Asteraceae paleo-polyploidization history and plant inulin production.</title>
        <authorList>
            <person name="Fan W."/>
            <person name="Wang S."/>
            <person name="Wang H."/>
            <person name="Wang A."/>
            <person name="Jiang F."/>
            <person name="Liu H."/>
            <person name="Zhao H."/>
            <person name="Xu D."/>
            <person name="Zhang Y."/>
        </authorList>
    </citation>
    <scope>NUCLEOTIDE SEQUENCE [LARGE SCALE GENOMIC DNA]</scope>
    <source>
        <strain evidence="2">cv. Punajuju</strain>
        <tissue evidence="1">Leaves</tissue>
    </source>
</reference>
<keyword evidence="2" id="KW-1185">Reference proteome</keyword>
<proteinExistence type="predicted"/>
<dbReference type="Proteomes" id="UP001055811">
    <property type="component" value="Linkage Group LG05"/>
</dbReference>
<reference evidence="2" key="1">
    <citation type="journal article" date="2022" name="Mol. Ecol. Resour.">
        <title>The genomes of chicory, endive, great burdock and yacon provide insights into Asteraceae palaeo-polyploidization history and plant inulin production.</title>
        <authorList>
            <person name="Fan W."/>
            <person name="Wang S."/>
            <person name="Wang H."/>
            <person name="Wang A."/>
            <person name="Jiang F."/>
            <person name="Liu H."/>
            <person name="Zhao H."/>
            <person name="Xu D."/>
            <person name="Zhang Y."/>
        </authorList>
    </citation>
    <scope>NUCLEOTIDE SEQUENCE [LARGE SCALE GENOMIC DNA]</scope>
    <source>
        <strain evidence="2">cv. Punajuju</strain>
    </source>
</reference>
<comment type="caution">
    <text evidence="1">The sequence shown here is derived from an EMBL/GenBank/DDBJ whole genome shotgun (WGS) entry which is preliminary data.</text>
</comment>
<gene>
    <name evidence="1" type="ORF">L2E82_26977</name>
</gene>
<protein>
    <submittedName>
        <fullName evidence="1">Uncharacterized protein</fullName>
    </submittedName>
</protein>
<accession>A0ACB9CRZ9</accession>